<dbReference type="EMBL" id="KZ825356">
    <property type="protein sequence ID" value="RAH44161.1"/>
    <property type="molecule type" value="Genomic_DNA"/>
</dbReference>
<protein>
    <submittedName>
        <fullName evidence="1">Uncharacterized protein</fullName>
    </submittedName>
</protein>
<evidence type="ECO:0000313" key="1">
    <source>
        <dbReference type="EMBL" id="RAH44161.1"/>
    </source>
</evidence>
<gene>
    <name evidence="1" type="ORF">BO95DRAFT_515824</name>
</gene>
<accession>A0ACD1G4T1</accession>
<name>A0ACD1G4T1_9EURO</name>
<proteinExistence type="predicted"/>
<evidence type="ECO:0000313" key="2">
    <source>
        <dbReference type="Proteomes" id="UP000249057"/>
    </source>
</evidence>
<keyword evidence="2" id="KW-1185">Reference proteome</keyword>
<organism evidence="1 2">
    <name type="scientific">Aspergillus brunneoviolaceus CBS 621.78</name>
    <dbReference type="NCBI Taxonomy" id="1450534"/>
    <lineage>
        <taxon>Eukaryota</taxon>
        <taxon>Fungi</taxon>
        <taxon>Dikarya</taxon>
        <taxon>Ascomycota</taxon>
        <taxon>Pezizomycotina</taxon>
        <taxon>Eurotiomycetes</taxon>
        <taxon>Eurotiomycetidae</taxon>
        <taxon>Eurotiales</taxon>
        <taxon>Aspergillaceae</taxon>
        <taxon>Aspergillus</taxon>
        <taxon>Aspergillus subgen. Circumdati</taxon>
    </lineage>
</organism>
<reference evidence="1" key="1">
    <citation type="submission" date="2018-02" db="EMBL/GenBank/DDBJ databases">
        <title>The genomes of Aspergillus section Nigri reveals drivers in fungal speciation.</title>
        <authorList>
            <consortium name="DOE Joint Genome Institute"/>
            <person name="Vesth T.C."/>
            <person name="Nybo J."/>
            <person name="Theobald S."/>
            <person name="Brandl J."/>
            <person name="Frisvad J.C."/>
            <person name="Nielsen K.F."/>
            <person name="Lyhne E.K."/>
            <person name="Kogle M.E."/>
            <person name="Kuo A."/>
            <person name="Riley R."/>
            <person name="Clum A."/>
            <person name="Nolan M."/>
            <person name="Lipzen A."/>
            <person name="Salamov A."/>
            <person name="Henrissat B."/>
            <person name="Wiebenga A."/>
            <person name="De vries R.P."/>
            <person name="Grigoriev I.V."/>
            <person name="Mortensen U.H."/>
            <person name="Andersen M.R."/>
            <person name="Baker S.E."/>
        </authorList>
    </citation>
    <scope>NUCLEOTIDE SEQUENCE</scope>
    <source>
        <strain evidence="1">CBS 621.78</strain>
    </source>
</reference>
<dbReference type="Proteomes" id="UP000249057">
    <property type="component" value="Unassembled WGS sequence"/>
</dbReference>
<sequence>MPSLASQRLPQEKYARVEDWILRDDEDAPRFYRKLLADQTSIRATQPKALAQSNADATLPEVGGCSPSHLADAKPTALQDEKLDRYERRMRHKTKDDRYDYKETKVQKKLERLSKHLRRAIAHKFHAPNVAQDRLTINHRQDLGIFKKGKTSSPIKSRVPILGFSEEDFLAGKSQSLIPRNDVSETYFGPLPDRDIADTTRREMQKSIRHEDHRSQHGTDGKNGNVLRNAMRSPRTALDLSSDPDLESHTRNLLRVNFRSPTKATPGKRLWTLEDLHRLLRERETLWDSGKNDTQASQRSRISLNRDFLKRMSSSSPMRTATTAPMPPKKIQRTGRGHAIQREHRDPGIKSRATILSANSKTPPEYAHRQEESLRKVTRDWITPTKSSQHILPCEVLQNERPNMPDVPYSEGKDEVCRQVSCDAQSNSTFVTSSGHNEIIDDCFPLSPSKVDYAALEAACDAILASESNFFEPLQESFREISASSFEPGIPTRRSESALERKPSARDTHEDTHGYANDDRTCYYLSSHSADRSWKAPASGAVRDVPLSRYITTIYDGGLFTENEQMQTRAEFTTHAEGCLECRLRQGSGSHCEPTRLQIDVSDDLRGFWQRRMLY</sequence>